<dbReference type="EMBL" id="JAFIRR010000090">
    <property type="protein sequence ID" value="MCO6417408.1"/>
    <property type="molecule type" value="Genomic_DNA"/>
</dbReference>
<proteinExistence type="predicted"/>
<gene>
    <name evidence="4" type="ORF">JYK14_14720</name>
</gene>
<evidence type="ECO:0000313" key="5">
    <source>
        <dbReference type="Proteomes" id="UP001523392"/>
    </source>
</evidence>
<organism evidence="4 5">
    <name type="scientific">Siccirubricoccus soli</name>
    <dbReference type="NCBI Taxonomy" id="2899147"/>
    <lineage>
        <taxon>Bacteria</taxon>
        <taxon>Pseudomonadati</taxon>
        <taxon>Pseudomonadota</taxon>
        <taxon>Alphaproteobacteria</taxon>
        <taxon>Acetobacterales</taxon>
        <taxon>Roseomonadaceae</taxon>
        <taxon>Siccirubricoccus</taxon>
    </lineage>
</organism>
<reference evidence="4 5" key="1">
    <citation type="submission" date="2021-12" db="EMBL/GenBank/DDBJ databases">
        <title>Siccirubricoccus leaddurans sp. nov., a high concentration Zn2+ tolerance bacterium.</title>
        <authorList>
            <person name="Cao Y."/>
        </authorList>
    </citation>
    <scope>NUCLEOTIDE SEQUENCE [LARGE SCALE GENOMIC DNA]</scope>
    <source>
        <strain evidence="4 5">KC 17139</strain>
    </source>
</reference>
<comment type="caution">
    <text evidence="4">The sequence shown here is derived from an EMBL/GenBank/DDBJ whole genome shotgun (WGS) entry which is preliminary data.</text>
</comment>
<protein>
    <submittedName>
        <fullName evidence="4">AraC family transcriptional regulator</fullName>
    </submittedName>
</protein>
<dbReference type="Pfam" id="PF12833">
    <property type="entry name" value="HTH_18"/>
    <property type="match status" value="1"/>
</dbReference>
<dbReference type="InterPro" id="IPR009057">
    <property type="entry name" value="Homeodomain-like_sf"/>
</dbReference>
<evidence type="ECO:0000256" key="1">
    <source>
        <dbReference type="ARBA" id="ARBA00023015"/>
    </source>
</evidence>
<sequence length="93" mass="9870">MQATGITPHDDIERARADAARMLLKGSDRPLKAAAFDCGFGPVDRMRIAFTTRLGVTPVQYRASFRRAGSAFSVLGTTRACGGMTMSGSGSGW</sequence>
<evidence type="ECO:0000256" key="2">
    <source>
        <dbReference type="ARBA" id="ARBA00023163"/>
    </source>
</evidence>
<evidence type="ECO:0000259" key="3">
    <source>
        <dbReference type="PROSITE" id="PS01124"/>
    </source>
</evidence>
<accession>A0ABT1D655</accession>
<keyword evidence="2" id="KW-0804">Transcription</keyword>
<evidence type="ECO:0000313" key="4">
    <source>
        <dbReference type="EMBL" id="MCO6417408.1"/>
    </source>
</evidence>
<keyword evidence="1" id="KW-0805">Transcription regulation</keyword>
<dbReference type="InterPro" id="IPR018060">
    <property type="entry name" value="HTH_AraC"/>
</dbReference>
<dbReference type="SUPFAM" id="SSF46689">
    <property type="entry name" value="Homeodomain-like"/>
    <property type="match status" value="1"/>
</dbReference>
<keyword evidence="5" id="KW-1185">Reference proteome</keyword>
<dbReference type="SMART" id="SM00342">
    <property type="entry name" value="HTH_ARAC"/>
    <property type="match status" value="1"/>
</dbReference>
<dbReference type="PROSITE" id="PS01124">
    <property type="entry name" value="HTH_ARAC_FAMILY_2"/>
    <property type="match status" value="1"/>
</dbReference>
<dbReference type="Proteomes" id="UP001523392">
    <property type="component" value="Unassembled WGS sequence"/>
</dbReference>
<name>A0ABT1D655_9PROT</name>
<feature type="domain" description="HTH araC/xylS-type" evidence="3">
    <location>
        <begin position="1"/>
        <end position="64"/>
    </location>
</feature>
<dbReference type="Gene3D" id="1.10.10.60">
    <property type="entry name" value="Homeodomain-like"/>
    <property type="match status" value="1"/>
</dbReference>